<name>A0A2K1IAA4_PHYPA</name>
<feature type="region of interest" description="Disordered" evidence="1">
    <location>
        <begin position="44"/>
        <end position="68"/>
    </location>
</feature>
<reference evidence="2 4" key="2">
    <citation type="journal article" date="2018" name="Plant J.">
        <title>The Physcomitrella patens chromosome-scale assembly reveals moss genome structure and evolution.</title>
        <authorList>
            <person name="Lang D."/>
            <person name="Ullrich K.K."/>
            <person name="Murat F."/>
            <person name="Fuchs J."/>
            <person name="Jenkins J."/>
            <person name="Haas F.B."/>
            <person name="Piednoel M."/>
            <person name="Gundlach H."/>
            <person name="Van Bel M."/>
            <person name="Meyberg R."/>
            <person name="Vives C."/>
            <person name="Morata J."/>
            <person name="Symeonidi A."/>
            <person name="Hiss M."/>
            <person name="Muchero W."/>
            <person name="Kamisugi Y."/>
            <person name="Saleh O."/>
            <person name="Blanc G."/>
            <person name="Decker E.L."/>
            <person name="van Gessel N."/>
            <person name="Grimwood J."/>
            <person name="Hayes R.D."/>
            <person name="Graham S.W."/>
            <person name="Gunter L.E."/>
            <person name="McDaniel S.F."/>
            <person name="Hoernstein S.N.W."/>
            <person name="Larsson A."/>
            <person name="Li F.W."/>
            <person name="Perroud P.F."/>
            <person name="Phillips J."/>
            <person name="Ranjan P."/>
            <person name="Rokshar D.S."/>
            <person name="Rothfels C.J."/>
            <person name="Schneider L."/>
            <person name="Shu S."/>
            <person name="Stevenson D.W."/>
            <person name="Thummler F."/>
            <person name="Tillich M."/>
            <person name="Villarreal Aguilar J.C."/>
            <person name="Widiez T."/>
            <person name="Wong G.K."/>
            <person name="Wymore A."/>
            <person name="Zhang Y."/>
            <person name="Zimmer A.D."/>
            <person name="Quatrano R.S."/>
            <person name="Mayer K.F.X."/>
            <person name="Goodstein D."/>
            <person name="Casacuberta J.M."/>
            <person name="Vandepoele K."/>
            <person name="Reski R."/>
            <person name="Cuming A.C."/>
            <person name="Tuskan G.A."/>
            <person name="Maumus F."/>
            <person name="Salse J."/>
            <person name="Schmutz J."/>
            <person name="Rensing S.A."/>
        </authorList>
    </citation>
    <scope>NUCLEOTIDE SEQUENCE [LARGE SCALE GENOMIC DNA]</scope>
    <source>
        <strain evidence="3 4">cv. Gransden 2004</strain>
    </source>
</reference>
<sequence>MQTPALRIEVIGIEPKKETAPEELQPSFYSSMIRRAMRLVSKDLRSNHKNENRKTKTTKTTKIRKKIV</sequence>
<dbReference type="AlphaFoldDB" id="A0A2K1IAA4"/>
<protein>
    <submittedName>
        <fullName evidence="2 3">Uncharacterized protein</fullName>
    </submittedName>
</protein>
<evidence type="ECO:0000313" key="4">
    <source>
        <dbReference type="Proteomes" id="UP000006727"/>
    </source>
</evidence>
<feature type="compositionally biased region" description="Basic residues" evidence="1">
    <location>
        <begin position="55"/>
        <end position="68"/>
    </location>
</feature>
<evidence type="ECO:0000256" key="1">
    <source>
        <dbReference type="SAM" id="MobiDB-lite"/>
    </source>
</evidence>
<dbReference type="EMBL" id="ABEU02000027">
    <property type="protein sequence ID" value="PNR26207.1"/>
    <property type="molecule type" value="Genomic_DNA"/>
</dbReference>
<dbReference type="Gramene" id="Pp3c27_2019V3.1">
    <property type="protein sequence ID" value="PAC:32951965.CDS.1"/>
    <property type="gene ID" value="Pp3c27_2019"/>
</dbReference>
<organism evidence="2">
    <name type="scientific">Physcomitrium patens</name>
    <name type="common">Spreading-leaved earth moss</name>
    <name type="synonym">Physcomitrella patens</name>
    <dbReference type="NCBI Taxonomy" id="3218"/>
    <lineage>
        <taxon>Eukaryota</taxon>
        <taxon>Viridiplantae</taxon>
        <taxon>Streptophyta</taxon>
        <taxon>Embryophyta</taxon>
        <taxon>Bryophyta</taxon>
        <taxon>Bryophytina</taxon>
        <taxon>Bryopsida</taxon>
        <taxon>Funariidae</taxon>
        <taxon>Funariales</taxon>
        <taxon>Funariaceae</taxon>
        <taxon>Physcomitrium</taxon>
    </lineage>
</organism>
<dbReference type="Proteomes" id="UP000006727">
    <property type="component" value="Chromosome 27"/>
</dbReference>
<accession>A0A2K1IAA4</accession>
<gene>
    <name evidence="2" type="ORF">PHYPA_030781</name>
</gene>
<reference evidence="3" key="3">
    <citation type="submission" date="2020-12" db="UniProtKB">
        <authorList>
            <consortium name="EnsemblPlants"/>
        </authorList>
    </citation>
    <scope>IDENTIFICATION</scope>
</reference>
<evidence type="ECO:0000313" key="2">
    <source>
        <dbReference type="EMBL" id="PNR26207.1"/>
    </source>
</evidence>
<feature type="compositionally biased region" description="Basic and acidic residues" evidence="1">
    <location>
        <begin position="44"/>
        <end position="54"/>
    </location>
</feature>
<keyword evidence="4" id="KW-1185">Reference proteome</keyword>
<reference evidence="2 4" key="1">
    <citation type="journal article" date="2008" name="Science">
        <title>The Physcomitrella genome reveals evolutionary insights into the conquest of land by plants.</title>
        <authorList>
            <person name="Rensing S."/>
            <person name="Lang D."/>
            <person name="Zimmer A."/>
            <person name="Terry A."/>
            <person name="Salamov A."/>
            <person name="Shapiro H."/>
            <person name="Nishiyama T."/>
            <person name="Perroud P.-F."/>
            <person name="Lindquist E."/>
            <person name="Kamisugi Y."/>
            <person name="Tanahashi T."/>
            <person name="Sakakibara K."/>
            <person name="Fujita T."/>
            <person name="Oishi K."/>
            <person name="Shin-I T."/>
            <person name="Kuroki Y."/>
            <person name="Toyoda A."/>
            <person name="Suzuki Y."/>
            <person name="Hashimoto A."/>
            <person name="Yamaguchi K."/>
            <person name="Sugano A."/>
            <person name="Kohara Y."/>
            <person name="Fujiyama A."/>
            <person name="Anterola A."/>
            <person name="Aoki S."/>
            <person name="Ashton N."/>
            <person name="Barbazuk W.B."/>
            <person name="Barker E."/>
            <person name="Bennetzen J."/>
            <person name="Bezanilla M."/>
            <person name="Blankenship R."/>
            <person name="Cho S.H."/>
            <person name="Dutcher S."/>
            <person name="Estelle M."/>
            <person name="Fawcett J.A."/>
            <person name="Gundlach H."/>
            <person name="Hanada K."/>
            <person name="Heyl A."/>
            <person name="Hicks K.A."/>
            <person name="Hugh J."/>
            <person name="Lohr M."/>
            <person name="Mayer K."/>
            <person name="Melkozernov A."/>
            <person name="Murata T."/>
            <person name="Nelson D."/>
            <person name="Pils B."/>
            <person name="Prigge M."/>
            <person name="Reiss B."/>
            <person name="Renner T."/>
            <person name="Rombauts S."/>
            <person name="Rushton P."/>
            <person name="Sanderfoot A."/>
            <person name="Schween G."/>
            <person name="Shiu S.-H."/>
            <person name="Stueber K."/>
            <person name="Theodoulou F.L."/>
            <person name="Tu H."/>
            <person name="Van de Peer Y."/>
            <person name="Verrier P.J."/>
            <person name="Waters E."/>
            <person name="Wood A."/>
            <person name="Yang L."/>
            <person name="Cove D."/>
            <person name="Cuming A."/>
            <person name="Hasebe M."/>
            <person name="Lucas S."/>
            <person name="Mishler D.B."/>
            <person name="Reski R."/>
            <person name="Grigoriev I."/>
            <person name="Quatrano R.S."/>
            <person name="Boore J.L."/>
        </authorList>
    </citation>
    <scope>NUCLEOTIDE SEQUENCE [LARGE SCALE GENOMIC DNA]</scope>
    <source>
        <strain evidence="3 4">cv. Gransden 2004</strain>
    </source>
</reference>
<proteinExistence type="predicted"/>
<evidence type="ECO:0000313" key="3">
    <source>
        <dbReference type="EnsemblPlants" id="PAC:32951965.CDS.1"/>
    </source>
</evidence>
<dbReference type="InParanoid" id="A0A2K1IAA4"/>
<dbReference type="EnsemblPlants" id="Pp3c27_2019V3.1">
    <property type="protein sequence ID" value="PAC:32951965.CDS.1"/>
    <property type="gene ID" value="Pp3c27_2019"/>
</dbReference>